<evidence type="ECO:0000256" key="8">
    <source>
        <dbReference type="HAMAP-Rule" id="MF_00265"/>
    </source>
</evidence>
<keyword evidence="11" id="KW-0255">Endonuclease</keyword>
<dbReference type="InterPro" id="IPR022907">
    <property type="entry name" value="VapC_family"/>
</dbReference>
<keyword evidence="5 8" id="KW-0378">Hydrolase</keyword>
<dbReference type="PANTHER" id="PTHR33653">
    <property type="entry name" value="RIBONUCLEASE VAPC2"/>
    <property type="match status" value="1"/>
</dbReference>
<evidence type="ECO:0000256" key="5">
    <source>
        <dbReference type="ARBA" id="ARBA00022801"/>
    </source>
</evidence>
<dbReference type="Proteomes" id="UP000252631">
    <property type="component" value="Unassembled WGS sequence"/>
</dbReference>
<dbReference type="CDD" id="cd18735">
    <property type="entry name" value="PIN_HiVapC1-like"/>
    <property type="match status" value="1"/>
</dbReference>
<feature type="binding site" evidence="8">
    <location>
        <position position="7"/>
    </location>
    <ligand>
        <name>Mg(2+)</name>
        <dbReference type="ChEBI" id="CHEBI:18420"/>
    </ligand>
</feature>
<sequence>MLTYMLDTNICIYVIKNRPPSLQDKFNELAEQLCISSITLGELIYGAEKSARRVENLDTIANFTARLDVLPFAEKAAAHYGQLRAELERAGTPCGAYDMQIGGHARSEGLIVATNNMREFARMPGVRTENWV</sequence>
<evidence type="ECO:0000313" key="11">
    <source>
        <dbReference type="EMBL" id="SSW89131.1"/>
    </source>
</evidence>
<dbReference type="HAMAP" id="MF_00265">
    <property type="entry name" value="VapC_Nob1"/>
    <property type="match status" value="1"/>
</dbReference>
<evidence type="ECO:0000313" key="10">
    <source>
        <dbReference type="EMBL" id="RED42530.1"/>
    </source>
</evidence>
<evidence type="ECO:0000256" key="3">
    <source>
        <dbReference type="ARBA" id="ARBA00022722"/>
    </source>
</evidence>
<name>A0A336JSU8_9BRAD</name>
<proteinExistence type="inferred from homology"/>
<dbReference type="InterPro" id="IPR002716">
    <property type="entry name" value="PIN_dom"/>
</dbReference>
<keyword evidence="3 8" id="KW-0540">Nuclease</keyword>
<keyword evidence="13" id="KW-1185">Reference proteome</keyword>
<reference evidence="10 13" key="2">
    <citation type="submission" date="2018-07" db="EMBL/GenBank/DDBJ databases">
        <title>Genomic Encyclopedia of Archaeal and Bacterial Type Strains, Phase II (KMG-II): from individual species to whole genera.</title>
        <authorList>
            <person name="Goeker M."/>
        </authorList>
    </citation>
    <scope>NUCLEOTIDE SEQUENCE [LARGE SCALE GENOMIC DNA]</scope>
    <source>
        <strain evidence="10 13">JA575</strain>
    </source>
</reference>
<organism evidence="11 12">
    <name type="scientific">Rhodopseudomonas pentothenatexigens</name>
    <dbReference type="NCBI Taxonomy" id="999699"/>
    <lineage>
        <taxon>Bacteria</taxon>
        <taxon>Pseudomonadati</taxon>
        <taxon>Pseudomonadota</taxon>
        <taxon>Alphaproteobacteria</taxon>
        <taxon>Hyphomicrobiales</taxon>
        <taxon>Nitrobacteraceae</taxon>
        <taxon>Rhodopseudomonas</taxon>
    </lineage>
</organism>
<dbReference type="GO" id="GO:0016787">
    <property type="term" value="F:hydrolase activity"/>
    <property type="evidence" value="ECO:0007669"/>
    <property type="project" value="UniProtKB-KW"/>
</dbReference>
<evidence type="ECO:0000313" key="13">
    <source>
        <dbReference type="Proteomes" id="UP000256343"/>
    </source>
</evidence>
<evidence type="ECO:0000256" key="6">
    <source>
        <dbReference type="ARBA" id="ARBA00022842"/>
    </source>
</evidence>
<keyword evidence="4 8" id="KW-0479">Metal-binding</keyword>
<accession>A0A336JSU8</accession>
<dbReference type="EMBL" id="UFQQ01000001">
    <property type="protein sequence ID" value="SSW89131.1"/>
    <property type="molecule type" value="Genomic_DNA"/>
</dbReference>
<dbReference type="EC" id="3.1.-.-" evidence="8"/>
<gene>
    <name evidence="8" type="primary">vapC</name>
    <name evidence="10" type="ORF">BJ125_101248</name>
    <name evidence="11" type="ORF">SAMN05892882_101248</name>
</gene>
<dbReference type="Proteomes" id="UP000256343">
    <property type="component" value="Unassembled WGS sequence"/>
</dbReference>
<dbReference type="InterPro" id="IPR050556">
    <property type="entry name" value="Type_II_TA_system_RNase"/>
</dbReference>
<dbReference type="EMBL" id="QRDT01000001">
    <property type="protein sequence ID" value="RED42530.1"/>
    <property type="molecule type" value="Genomic_DNA"/>
</dbReference>
<protein>
    <recommendedName>
        <fullName evidence="8">Ribonuclease VapC</fullName>
        <shortName evidence="8">RNase VapC</shortName>
        <ecNumber evidence="8">3.1.-.-</ecNumber>
    </recommendedName>
    <alternativeName>
        <fullName evidence="8">Toxin VapC</fullName>
    </alternativeName>
</protein>
<comment type="function">
    <text evidence="8">Toxic component of a toxin-antitoxin (TA) system. An RNase.</text>
</comment>
<evidence type="ECO:0000256" key="2">
    <source>
        <dbReference type="ARBA" id="ARBA00022649"/>
    </source>
</evidence>
<dbReference type="GO" id="GO:0090729">
    <property type="term" value="F:toxin activity"/>
    <property type="evidence" value="ECO:0007669"/>
    <property type="project" value="UniProtKB-KW"/>
</dbReference>
<keyword evidence="2 8" id="KW-1277">Toxin-antitoxin system</keyword>
<evidence type="ECO:0000259" key="9">
    <source>
        <dbReference type="Pfam" id="PF01850"/>
    </source>
</evidence>
<dbReference type="SUPFAM" id="SSF88723">
    <property type="entry name" value="PIN domain-like"/>
    <property type="match status" value="1"/>
</dbReference>
<dbReference type="Pfam" id="PF01850">
    <property type="entry name" value="PIN"/>
    <property type="match status" value="1"/>
</dbReference>
<dbReference type="GO" id="GO:0004540">
    <property type="term" value="F:RNA nuclease activity"/>
    <property type="evidence" value="ECO:0007669"/>
    <property type="project" value="InterPro"/>
</dbReference>
<dbReference type="OrthoDB" id="5458135at2"/>
<dbReference type="Gene3D" id="3.40.50.1010">
    <property type="entry name" value="5'-nuclease"/>
    <property type="match status" value="1"/>
</dbReference>
<dbReference type="PANTHER" id="PTHR33653:SF1">
    <property type="entry name" value="RIBONUCLEASE VAPC2"/>
    <property type="match status" value="1"/>
</dbReference>
<evidence type="ECO:0000256" key="4">
    <source>
        <dbReference type="ARBA" id="ARBA00022723"/>
    </source>
</evidence>
<reference evidence="11 12" key="1">
    <citation type="submission" date="2017-08" db="EMBL/GenBank/DDBJ databases">
        <authorList>
            <person name="de Groot N.N."/>
        </authorList>
    </citation>
    <scope>NUCLEOTIDE SEQUENCE [LARGE SCALE GENOMIC DNA]</scope>
    <source>
        <strain evidence="11 12">JA575</strain>
    </source>
</reference>
<dbReference type="GO" id="GO:0000287">
    <property type="term" value="F:magnesium ion binding"/>
    <property type="evidence" value="ECO:0007669"/>
    <property type="project" value="UniProtKB-UniRule"/>
</dbReference>
<evidence type="ECO:0000313" key="12">
    <source>
        <dbReference type="Proteomes" id="UP000252631"/>
    </source>
</evidence>
<evidence type="ECO:0000256" key="7">
    <source>
        <dbReference type="ARBA" id="ARBA00038093"/>
    </source>
</evidence>
<keyword evidence="6 8" id="KW-0460">Magnesium</keyword>
<comment type="cofactor">
    <cofactor evidence="1 8">
        <name>Mg(2+)</name>
        <dbReference type="ChEBI" id="CHEBI:18420"/>
    </cofactor>
</comment>
<dbReference type="InterPro" id="IPR029060">
    <property type="entry name" value="PIN-like_dom_sf"/>
</dbReference>
<dbReference type="NCBIfam" id="NF010285">
    <property type="entry name" value="PRK13725.1"/>
    <property type="match status" value="1"/>
</dbReference>
<dbReference type="RefSeq" id="WP_114356297.1">
    <property type="nucleotide sequence ID" value="NZ_QRDT01000001.1"/>
</dbReference>
<dbReference type="GO" id="GO:0004519">
    <property type="term" value="F:endonuclease activity"/>
    <property type="evidence" value="ECO:0007669"/>
    <property type="project" value="UniProtKB-KW"/>
</dbReference>
<evidence type="ECO:0000256" key="1">
    <source>
        <dbReference type="ARBA" id="ARBA00001946"/>
    </source>
</evidence>
<keyword evidence="8" id="KW-0800">Toxin</keyword>
<feature type="binding site" evidence="8">
    <location>
        <position position="98"/>
    </location>
    <ligand>
        <name>Mg(2+)</name>
        <dbReference type="ChEBI" id="CHEBI:18420"/>
    </ligand>
</feature>
<dbReference type="AlphaFoldDB" id="A0A336JSU8"/>
<comment type="similarity">
    <text evidence="7 8">Belongs to the PINc/VapC protein family.</text>
</comment>
<feature type="domain" description="PIN" evidence="9">
    <location>
        <begin position="4"/>
        <end position="124"/>
    </location>
</feature>